<dbReference type="STRING" id="265072.Mfla_0422"/>
<dbReference type="HOGENOM" id="CLU_044082_1_0_4"/>
<protein>
    <submittedName>
        <fullName evidence="1">Uncharacterized protein</fullName>
    </submittedName>
</protein>
<organism evidence="1 2">
    <name type="scientific">Methylobacillus flagellatus (strain ATCC 51484 / DSM 6875 / VKM B-1610 / KT)</name>
    <dbReference type="NCBI Taxonomy" id="265072"/>
    <lineage>
        <taxon>Bacteria</taxon>
        <taxon>Pseudomonadati</taxon>
        <taxon>Pseudomonadota</taxon>
        <taxon>Betaproteobacteria</taxon>
        <taxon>Nitrosomonadales</taxon>
        <taxon>Methylophilaceae</taxon>
        <taxon>Methylobacillus</taxon>
    </lineage>
</organism>
<accession>Q1H495</accession>
<dbReference type="EMBL" id="CP000284">
    <property type="protein sequence ID" value="ABE48692.1"/>
    <property type="molecule type" value="Genomic_DNA"/>
</dbReference>
<proteinExistence type="predicted"/>
<evidence type="ECO:0000313" key="1">
    <source>
        <dbReference type="EMBL" id="ABE48692.1"/>
    </source>
</evidence>
<dbReference type="RefSeq" id="WP_011478789.1">
    <property type="nucleotide sequence ID" value="NC_007947.1"/>
</dbReference>
<name>Q1H495_METFK</name>
<dbReference type="InterPro" id="IPR053205">
    <property type="entry name" value="GHMP_kinase_L-arabinokinase"/>
</dbReference>
<evidence type="ECO:0000313" key="2">
    <source>
        <dbReference type="Proteomes" id="UP000002440"/>
    </source>
</evidence>
<reference evidence="1 2" key="1">
    <citation type="submission" date="2006-03" db="EMBL/GenBank/DDBJ databases">
        <title>Complete sequence of Methylobacillus flagellatus KT.</title>
        <authorList>
            <consortium name="US DOE Joint Genome Institute"/>
            <person name="Copeland A."/>
            <person name="Lucas S."/>
            <person name="Lapidus A."/>
            <person name="Barry K."/>
            <person name="Detter J.C."/>
            <person name="Glavina del Rio T."/>
            <person name="Hammon N."/>
            <person name="Israni S."/>
            <person name="Dalin E."/>
            <person name="Tice H."/>
            <person name="Pitluck S."/>
            <person name="Brettin T."/>
            <person name="Bruce D."/>
            <person name="Han C."/>
            <person name="Tapia R."/>
            <person name="Saunders E."/>
            <person name="Gilna P."/>
            <person name="Schmutz J."/>
            <person name="Larimer F."/>
            <person name="Land M."/>
            <person name="Kyrpides N."/>
            <person name="Anderson I."/>
            <person name="Richardson P."/>
        </authorList>
    </citation>
    <scope>NUCLEOTIDE SEQUENCE [LARGE SCALE GENOMIC DNA]</scope>
    <source>
        <strain evidence="2">KT / ATCC 51484 / DSM 6875</strain>
    </source>
</reference>
<dbReference type="Gene3D" id="3.40.50.2000">
    <property type="entry name" value="Glycogen Phosphorylase B"/>
    <property type="match status" value="1"/>
</dbReference>
<dbReference type="OrthoDB" id="503106at2"/>
<gene>
    <name evidence="1" type="ordered locus">Mfla_0422</name>
</gene>
<dbReference type="PANTHER" id="PTHR38134">
    <property type="entry name" value="SLR1395 PROTEIN"/>
    <property type="match status" value="1"/>
</dbReference>
<dbReference type="KEGG" id="mfa:Mfla_0422"/>
<dbReference type="AlphaFoldDB" id="Q1H495"/>
<dbReference type="eggNOG" id="COG1819">
    <property type="taxonomic scope" value="Bacteria"/>
</dbReference>
<sequence length="381" mass="41277">MAVASGRQQRLLVYISGHGYGHVAQVAPVLNQLARGQPNLALVVCSMVAESFLRSRIHAPFNYERRGADFGMLMHSALEVDVAASIAAYLDFHADWGARVEAEAAWIAGQQADAVLSNVAYLPLAAASSLGIPALAMCSLNWADILQHYVADPILDPVQQQMRAAYASARGFLRIEPAMKMPWLDCHAVGPVADIAMDSRTDILQATGLEEGRQYKLVLVGMGGISMQVNPAHFPRLPHVHWLLPQAWMQGIERADFHAQEPLQMHFSTLLASSDLVLTKPGYGTFVEAACHGVPVLYVPRDGWPEQDCLVSWLSSHGRCLQVSAKQLASGDIADSLLAMLNASRPGRVMPRGNREAAEWIALQLGLGSLESIHGRNGGRG</sequence>
<keyword evidence="2" id="KW-1185">Reference proteome</keyword>
<dbReference type="SUPFAM" id="SSF53756">
    <property type="entry name" value="UDP-Glycosyltransferase/glycogen phosphorylase"/>
    <property type="match status" value="1"/>
</dbReference>
<dbReference type="PANTHER" id="PTHR38134:SF2">
    <property type="entry name" value="GALACTOKINASE"/>
    <property type="match status" value="1"/>
</dbReference>
<dbReference type="Proteomes" id="UP000002440">
    <property type="component" value="Chromosome"/>
</dbReference>